<keyword evidence="1" id="KW-0808">Transferase</keyword>
<evidence type="ECO:0000313" key="4">
    <source>
        <dbReference type="EMBL" id="SOH94936.1"/>
    </source>
</evidence>
<dbReference type="Gene3D" id="3.30.70.100">
    <property type="match status" value="1"/>
</dbReference>
<evidence type="ECO:0000313" key="5">
    <source>
        <dbReference type="Proteomes" id="UP000220034"/>
    </source>
</evidence>
<dbReference type="SUPFAM" id="SSF53613">
    <property type="entry name" value="Ribokinase-like"/>
    <property type="match status" value="1"/>
</dbReference>
<dbReference type="InterPro" id="IPR011611">
    <property type="entry name" value="PfkB_dom"/>
</dbReference>
<evidence type="ECO:0000256" key="2">
    <source>
        <dbReference type="ARBA" id="ARBA00022777"/>
    </source>
</evidence>
<evidence type="ECO:0000259" key="3">
    <source>
        <dbReference type="Pfam" id="PF00294"/>
    </source>
</evidence>
<dbReference type="OrthoDB" id="9776822at2"/>
<organism evidence="4 5">
    <name type="scientific">Pontivivens marinum</name>
    <dbReference type="NCBI Taxonomy" id="1690039"/>
    <lineage>
        <taxon>Bacteria</taxon>
        <taxon>Pseudomonadati</taxon>
        <taxon>Pseudomonadota</taxon>
        <taxon>Alphaproteobacteria</taxon>
        <taxon>Rhodobacterales</taxon>
        <taxon>Paracoccaceae</taxon>
        <taxon>Pontivivens</taxon>
    </lineage>
</organism>
<keyword evidence="5" id="KW-1185">Reference proteome</keyword>
<accession>A0A2C9CU94</accession>
<dbReference type="Proteomes" id="UP000220034">
    <property type="component" value="Unassembled WGS sequence"/>
</dbReference>
<dbReference type="EMBL" id="OCTN01000006">
    <property type="protein sequence ID" value="SOH94936.1"/>
    <property type="molecule type" value="Genomic_DNA"/>
</dbReference>
<dbReference type="InterPro" id="IPR002173">
    <property type="entry name" value="Carboh/pur_kinase_PfkB_CS"/>
</dbReference>
<dbReference type="Gene3D" id="3.40.1190.20">
    <property type="match status" value="1"/>
</dbReference>
<evidence type="ECO:0000256" key="1">
    <source>
        <dbReference type="ARBA" id="ARBA00022679"/>
    </source>
</evidence>
<dbReference type="SUPFAM" id="SSF54909">
    <property type="entry name" value="Dimeric alpha+beta barrel"/>
    <property type="match status" value="1"/>
</dbReference>
<dbReference type="GO" id="GO:0016301">
    <property type="term" value="F:kinase activity"/>
    <property type="evidence" value="ECO:0007669"/>
    <property type="project" value="UniProtKB-KW"/>
</dbReference>
<dbReference type="Pfam" id="PF05336">
    <property type="entry name" value="rhaM"/>
    <property type="match status" value="1"/>
</dbReference>
<dbReference type="Pfam" id="PF00294">
    <property type="entry name" value="PfkB"/>
    <property type="match status" value="1"/>
</dbReference>
<proteinExistence type="predicted"/>
<feature type="domain" description="Carbohydrate kinase PfkB" evidence="3">
    <location>
        <begin position="20"/>
        <end position="297"/>
    </location>
</feature>
<gene>
    <name evidence="4" type="ORF">SAMN06273572_10687</name>
</gene>
<dbReference type="PROSITE" id="PS00584">
    <property type="entry name" value="PFKB_KINASES_2"/>
    <property type="match status" value="1"/>
</dbReference>
<dbReference type="AlphaFoldDB" id="A0A2C9CU94"/>
<dbReference type="GO" id="GO:0016857">
    <property type="term" value="F:racemase and epimerase activity, acting on carbohydrates and derivatives"/>
    <property type="evidence" value="ECO:0007669"/>
    <property type="project" value="InterPro"/>
</dbReference>
<dbReference type="InterPro" id="IPR008000">
    <property type="entry name" value="Rham/fucose_mutarotase"/>
</dbReference>
<sequence>MTVQIACIGEPLAEISQGNSGLGVGFGGDTLNTAIYCARLAQGHDIAVHYVSAVGQDTLSQGAVDLLAREGVRTDHVTRDPARQIGIYAIQNDAAGERSFHYWRDQSAARQMFAEDNASHLAAIEGCDLAYLSGISIAILTQPARDRLWLALQARRAAGMRVAFDSNYRPNLWDSAGVARREIARFWQITDIALPSHEDEQVLFGQADPQAIAARLVDGGAHSGAVKCGADGPIALSGPQAGPYLQAEKVVDTTGAGDSFNGAYLAAIARGEPQESALQLAHNLALQVVGQRGAIIDLAPAVRRMGSVIRLKPEHLDEYKRLHADVWSGVLARLRASNITNYSIYLKQPEHLMFGYFEYRGTDFAADDAAIAADPTTQEWWALCGPMQDPFETRKSGEWWAEMEEVFHLD</sequence>
<dbReference type="InterPro" id="IPR029056">
    <property type="entry name" value="Ribokinase-like"/>
</dbReference>
<dbReference type="RefSeq" id="WP_097930992.1">
    <property type="nucleotide sequence ID" value="NZ_OCTN01000006.1"/>
</dbReference>
<keyword evidence="2 4" id="KW-0418">Kinase</keyword>
<name>A0A2C9CU94_9RHOB</name>
<dbReference type="CDD" id="cd01166">
    <property type="entry name" value="KdgK"/>
    <property type="match status" value="1"/>
</dbReference>
<dbReference type="PANTHER" id="PTHR34389">
    <property type="entry name" value="L-RHAMNOSE MUTAROTASE"/>
    <property type="match status" value="1"/>
</dbReference>
<reference evidence="5" key="1">
    <citation type="submission" date="2017-09" db="EMBL/GenBank/DDBJ databases">
        <authorList>
            <person name="Varghese N."/>
            <person name="Submissions S."/>
        </authorList>
    </citation>
    <scope>NUCLEOTIDE SEQUENCE [LARGE SCALE GENOMIC DNA]</scope>
    <source>
        <strain evidence="5">C7</strain>
    </source>
</reference>
<dbReference type="InterPro" id="IPR011008">
    <property type="entry name" value="Dimeric_a/b-barrel"/>
</dbReference>
<dbReference type="PANTHER" id="PTHR34389:SF2">
    <property type="entry name" value="L-RHAMNOSE MUTAROTASE"/>
    <property type="match status" value="1"/>
</dbReference>
<protein>
    <submittedName>
        <fullName evidence="4">2-dehydro-3-deoxygluconokinase</fullName>
    </submittedName>
</protein>